<reference evidence="1 2" key="1">
    <citation type="submission" date="2024-05" db="EMBL/GenBank/DDBJ databases">
        <authorList>
            <person name="Duchaud E."/>
        </authorList>
    </citation>
    <scope>NUCLEOTIDE SEQUENCE [LARGE SCALE GENOMIC DNA]</scope>
    <source>
        <strain evidence="1">Ena-SAMPLE-TAB-13-05-2024-13:56:06:370-140308</strain>
    </source>
</reference>
<comment type="caution">
    <text evidence="1">The sequence shown here is derived from an EMBL/GenBank/DDBJ whole genome shotgun (WGS) entry which is preliminary data.</text>
</comment>
<keyword evidence="2" id="KW-1185">Reference proteome</keyword>
<accession>A0ABM9P7K1</accession>
<gene>
    <name evidence="1" type="ORF">T190423A01A_10089</name>
</gene>
<evidence type="ECO:0000313" key="2">
    <source>
        <dbReference type="Proteomes" id="UP001497527"/>
    </source>
</evidence>
<organism evidence="1 2">
    <name type="scientific">Tenacibaculum polynesiense</name>
    <dbReference type="NCBI Taxonomy" id="3137857"/>
    <lineage>
        <taxon>Bacteria</taxon>
        <taxon>Pseudomonadati</taxon>
        <taxon>Bacteroidota</taxon>
        <taxon>Flavobacteriia</taxon>
        <taxon>Flavobacteriales</taxon>
        <taxon>Flavobacteriaceae</taxon>
        <taxon>Tenacibaculum</taxon>
    </lineage>
</organism>
<evidence type="ECO:0000313" key="1">
    <source>
        <dbReference type="EMBL" id="CAL2101526.1"/>
    </source>
</evidence>
<sequence>MNFLESKYFEKQQLTKPDKYNNQYLDGRFEFIKLGLTLDIQFQVLNEDIDTEISMSIFDELFDKFHKKFDDFYFEKLIHQTTNKLISYIKKDKRKNEIERLRNRMKLDYITFSFERYLDFHTDDNVPPYSERIEIIMRFLDRDFLNSHEIIVEIDPNIDFVFKDAFFEHI</sequence>
<name>A0ABM9P7K1_9FLAO</name>
<dbReference type="Proteomes" id="UP001497527">
    <property type="component" value="Unassembled WGS sequence"/>
</dbReference>
<dbReference type="RefSeq" id="WP_348715308.1">
    <property type="nucleotide sequence ID" value="NZ_CAXJIO010000010.1"/>
</dbReference>
<dbReference type="EMBL" id="CAXJIO010000010">
    <property type="protein sequence ID" value="CAL2101526.1"/>
    <property type="molecule type" value="Genomic_DNA"/>
</dbReference>
<proteinExistence type="predicted"/>
<protein>
    <submittedName>
        <fullName evidence="1">Uncharacterized protein</fullName>
    </submittedName>
</protein>